<dbReference type="EMBL" id="MW862981">
    <property type="protein sequence ID" value="QWY81886.1"/>
    <property type="molecule type" value="Genomic_DNA"/>
</dbReference>
<organism evidence="1 2">
    <name type="scientific">Microbacterium phage Honk</name>
    <dbReference type="NCBI Taxonomy" id="2836095"/>
    <lineage>
        <taxon>Viruses</taxon>
        <taxon>Duplodnaviria</taxon>
        <taxon>Heunggongvirae</taxon>
        <taxon>Uroviricota</taxon>
        <taxon>Caudoviricetes</taxon>
        <taxon>Casidaviridae</taxon>
        <taxon>Honkvirus</taxon>
        <taxon>Honkvirus honk</taxon>
    </lineage>
</organism>
<name>A0A8F3E5M4_9CAUD</name>
<gene>
    <name evidence="1" type="primary">63</name>
    <name evidence="1" type="ORF">SEA_HONK_63</name>
</gene>
<evidence type="ECO:0000313" key="1">
    <source>
        <dbReference type="EMBL" id="QWY81886.1"/>
    </source>
</evidence>
<keyword evidence="2" id="KW-1185">Reference proteome</keyword>
<protein>
    <submittedName>
        <fullName evidence="1">Uncharacterized protein</fullName>
    </submittedName>
</protein>
<accession>A0A8F3E5M4</accession>
<dbReference type="Proteomes" id="UP000693682">
    <property type="component" value="Segment"/>
</dbReference>
<evidence type="ECO:0000313" key="2">
    <source>
        <dbReference type="Proteomes" id="UP000693682"/>
    </source>
</evidence>
<proteinExistence type="predicted"/>
<sequence>MRHASRLARACKRVYRLTCEAGWSGPLTRKGADMAAPLSTLQAEVARRSAVVEQIAESIRKGRSLRARVALTGDLDMLDEVDEVLVTLEAEARVADANLRAAILAEVKG</sequence>
<reference evidence="1" key="1">
    <citation type="submission" date="2021-04" db="EMBL/GenBank/DDBJ databases">
        <authorList>
            <person name="Ulbrich M."/>
            <person name="Aldana K.S."/>
            <person name="Brown J.W."/>
            <person name="Campbell D.M."/>
            <person name="Chai A.E."/>
            <person name="Dalson K.A."/>
            <person name="Dembinski E."/>
            <person name="Gomez D.E."/>
            <person name="Gupta K."/>
            <person name="Guyot M."/>
            <person name="Hocutt K.M."/>
            <person name="Holsinger J.M."/>
            <person name="Ibarra L.A."/>
            <person name="Jeon T.-Y."/>
            <person name="Mackenzie M."/>
            <person name="Marquez I.-P.P."/>
            <person name="Mathenge R.W."/>
            <person name="Mo B.F."/>
            <person name="Nelson S."/>
            <person name="Zepeda J."/>
            <person name="Zhang L.J."/>
            <person name="Ngo R."/>
            <person name="Tse V.Y."/>
            <person name="Garlena R.A."/>
            <person name="Russell D.A."/>
            <person name="Pope W.H."/>
            <person name="Jacobs-Sera D."/>
            <person name="Hatfull G.F."/>
            <person name="Reddi K."/>
            <person name="Moberg-Parker J."/>
            <person name="Freise A.C."/>
        </authorList>
    </citation>
    <scope>NUCLEOTIDE SEQUENCE</scope>
</reference>